<protein>
    <recommendedName>
        <fullName evidence="2">Lipid II isoglutaminyl synthase (glutamine-hydrolyzing) subunit GatD</fullName>
        <ecNumber evidence="2">6.3.5.13</ecNumber>
    </recommendedName>
    <alternativeName>
        <fullName evidence="2">Lipid II isoglutaminyl synthase glutaminase subunit</fullName>
        <ecNumber evidence="2">3.5.1.2</ecNumber>
    </alternativeName>
</protein>
<dbReference type="HOGENOM" id="CLU_064047_2_0_11"/>
<keyword evidence="2" id="KW-0573">Peptidoglycan synthesis</keyword>
<accession>S2WW93</accession>
<reference evidence="4 5" key="1">
    <citation type="submission" date="2013-04" db="EMBL/GenBank/DDBJ databases">
        <title>The Genome Sequence of Propionimicrobium lymphophilum ACS-093-V-SCH5.</title>
        <authorList>
            <consortium name="The Broad Institute Genomics Platform"/>
            <person name="Earl A."/>
            <person name="Ward D."/>
            <person name="Feldgarden M."/>
            <person name="Gevers D."/>
            <person name="Saerens B."/>
            <person name="Vaneechoutte M."/>
            <person name="Walker B."/>
            <person name="Young S."/>
            <person name="Zeng Q."/>
            <person name="Gargeya S."/>
            <person name="Fitzgerald M."/>
            <person name="Haas B."/>
            <person name="Abouelleil A."/>
            <person name="Allen A.W."/>
            <person name="Alvarado L."/>
            <person name="Arachchi H.M."/>
            <person name="Berlin A.M."/>
            <person name="Chapman S.B."/>
            <person name="Gainer-Dewar J."/>
            <person name="Goldberg J."/>
            <person name="Griggs A."/>
            <person name="Gujja S."/>
            <person name="Hansen M."/>
            <person name="Howarth C."/>
            <person name="Imamovic A."/>
            <person name="Ireland A."/>
            <person name="Larimer J."/>
            <person name="McCowan C."/>
            <person name="Murphy C."/>
            <person name="Pearson M."/>
            <person name="Poon T.W."/>
            <person name="Priest M."/>
            <person name="Roberts A."/>
            <person name="Saif S."/>
            <person name="Shea T."/>
            <person name="Sisk P."/>
            <person name="Sykes S."/>
            <person name="Wortman J."/>
            <person name="Nusbaum C."/>
            <person name="Birren B."/>
        </authorList>
    </citation>
    <scope>NUCLEOTIDE SEQUENCE [LARGE SCALE GENOMIC DNA]</scope>
    <source>
        <strain evidence="4 5">ACS-093-V-SCH5</strain>
    </source>
</reference>
<feature type="domain" description="CobB/CobQ-like glutamine amidotransferase" evidence="3">
    <location>
        <begin position="4"/>
        <end position="198"/>
    </location>
</feature>
<dbReference type="EC" id="3.5.1.2" evidence="2"/>
<feature type="binding site" evidence="2">
    <location>
        <position position="126"/>
    </location>
    <ligand>
        <name>substrate</name>
    </ligand>
</feature>
<dbReference type="PATRIC" id="fig|883161.3.peg.1558"/>
<dbReference type="GO" id="GO:0008360">
    <property type="term" value="P:regulation of cell shape"/>
    <property type="evidence" value="ECO:0007669"/>
    <property type="project" value="UniProtKB-KW"/>
</dbReference>
<comment type="subunit">
    <text evidence="2">Forms a heterodimer with MurT.</text>
</comment>
<dbReference type="EC" id="6.3.5.13" evidence="2"/>
<feature type="active site" description="Nucleophile" evidence="2">
    <location>
        <position position="91"/>
    </location>
</feature>
<dbReference type="GO" id="GO:0009236">
    <property type="term" value="P:cobalamin biosynthetic process"/>
    <property type="evidence" value="ECO:0007669"/>
    <property type="project" value="InterPro"/>
</dbReference>
<evidence type="ECO:0000256" key="1">
    <source>
        <dbReference type="ARBA" id="ARBA00022962"/>
    </source>
</evidence>
<dbReference type="GO" id="GO:0140282">
    <property type="term" value="F:carbon-nitrogen ligase activity on lipid II"/>
    <property type="evidence" value="ECO:0007669"/>
    <property type="project" value="UniProtKB-UniRule"/>
</dbReference>
<dbReference type="AlphaFoldDB" id="S2WW93"/>
<keyword evidence="2" id="KW-0378">Hydrolase</keyword>
<dbReference type="CDD" id="cd01750">
    <property type="entry name" value="GATase1_CobQ"/>
    <property type="match status" value="1"/>
</dbReference>
<keyword evidence="2" id="KW-0133">Cell shape</keyword>
<keyword evidence="1 2" id="KW-0315">Glutamine amidotransferase</keyword>
<keyword evidence="5" id="KW-1185">Reference proteome</keyword>
<dbReference type="Proteomes" id="UP000014417">
    <property type="component" value="Unassembled WGS sequence"/>
</dbReference>
<dbReference type="HAMAP" id="MF_02213">
    <property type="entry name" value="Lipid_II_synth_GatD"/>
    <property type="match status" value="1"/>
</dbReference>
<dbReference type="InterPro" id="IPR029062">
    <property type="entry name" value="Class_I_gatase-like"/>
</dbReference>
<dbReference type="STRING" id="883161.HMPREF9306_01571"/>
<name>S2WW93_9ACTN</name>
<comment type="similarity">
    <text evidence="2">Belongs to the CobB/CobQ family. GatD subfamily.</text>
</comment>
<dbReference type="InterPro" id="IPR033949">
    <property type="entry name" value="CobQ_GATase1"/>
</dbReference>
<comment type="catalytic activity">
    <reaction evidence="2">
        <text>L-glutamine + H2O = L-glutamate + NH4(+)</text>
        <dbReference type="Rhea" id="RHEA:15889"/>
        <dbReference type="ChEBI" id="CHEBI:15377"/>
        <dbReference type="ChEBI" id="CHEBI:28938"/>
        <dbReference type="ChEBI" id="CHEBI:29985"/>
        <dbReference type="ChEBI" id="CHEBI:58359"/>
        <dbReference type="EC" id="3.5.1.2"/>
    </reaction>
</comment>
<organism evidence="4 5">
    <name type="scientific">Propionimicrobium lymphophilum ACS-093-V-SCH5</name>
    <dbReference type="NCBI Taxonomy" id="883161"/>
    <lineage>
        <taxon>Bacteria</taxon>
        <taxon>Bacillati</taxon>
        <taxon>Actinomycetota</taxon>
        <taxon>Actinomycetes</taxon>
        <taxon>Propionibacteriales</taxon>
        <taxon>Propionibacteriaceae</taxon>
        <taxon>Propionimicrobium</taxon>
    </lineage>
</organism>
<dbReference type="PANTHER" id="PTHR21343:SF9">
    <property type="entry name" value="LIPID II ISOGLUTAMINYL SYNTHASE (GLUTAMINE-HYDROLYZING) SUBUNIT GATD"/>
    <property type="match status" value="1"/>
</dbReference>
<keyword evidence="2" id="KW-0961">Cell wall biogenesis/degradation</keyword>
<dbReference type="Pfam" id="PF07685">
    <property type="entry name" value="GATase_3"/>
    <property type="match status" value="1"/>
</dbReference>
<dbReference type="GO" id="GO:0009252">
    <property type="term" value="P:peptidoglycan biosynthetic process"/>
    <property type="evidence" value="ECO:0007669"/>
    <property type="project" value="UniProtKB-UniRule"/>
</dbReference>
<evidence type="ECO:0000313" key="5">
    <source>
        <dbReference type="Proteomes" id="UP000014417"/>
    </source>
</evidence>
<evidence type="ECO:0000313" key="4">
    <source>
        <dbReference type="EMBL" id="EPD32009.1"/>
    </source>
</evidence>
<dbReference type="RefSeq" id="WP_016456391.1">
    <property type="nucleotide sequence ID" value="NZ_KE150269.1"/>
</dbReference>
<dbReference type="SUPFAM" id="SSF52317">
    <property type="entry name" value="Class I glutamine amidotransferase-like"/>
    <property type="match status" value="1"/>
</dbReference>
<comment type="function">
    <text evidence="2">The lipid II isoglutaminyl synthase complex catalyzes the formation of alpha-D-isoglutamine in the cell wall lipid II stem peptide. The GatD subunit catalyzes the hydrolysis of glutamine to glutamate and ammonia. The resulting ammonia molecule is channeled to the active site of MurT.</text>
</comment>
<comment type="catalytic activity">
    <reaction evidence="2">
        <text>beta-D-GlcNAc-(1-&gt;4)-Mur2Ac(oyl-L-Ala-gamma-D-Glu-L-Lys-D-Ala-D-Ala)-di-trans,octa-cis-undecaprenyl diphosphate + L-glutamine + ATP + H2O = beta-D-GlcNAc-(1-&gt;4)-Mur2Ac(oyl-L-Ala-D-isoglutaminyl-L-Lys-D-Ala-D-Ala)-di-trans,octa-cis-undecaprenyl diphosphate + L-glutamate + ADP + phosphate + H(+)</text>
        <dbReference type="Rhea" id="RHEA:57928"/>
        <dbReference type="ChEBI" id="CHEBI:15377"/>
        <dbReference type="ChEBI" id="CHEBI:15378"/>
        <dbReference type="ChEBI" id="CHEBI:29985"/>
        <dbReference type="ChEBI" id="CHEBI:30616"/>
        <dbReference type="ChEBI" id="CHEBI:43474"/>
        <dbReference type="ChEBI" id="CHEBI:58359"/>
        <dbReference type="ChEBI" id="CHEBI:60033"/>
        <dbReference type="ChEBI" id="CHEBI:62233"/>
        <dbReference type="ChEBI" id="CHEBI:456216"/>
        <dbReference type="EC" id="6.3.5.13"/>
    </reaction>
</comment>
<feature type="active site" evidence="2">
    <location>
        <position position="191"/>
    </location>
</feature>
<gene>
    <name evidence="2" type="primary">gatD</name>
    <name evidence="4" type="ORF">HMPREF9306_01571</name>
</gene>
<dbReference type="OrthoDB" id="9782045at2"/>
<comment type="pathway">
    <text evidence="2">Cell wall biogenesis; peptidoglycan biosynthesis.</text>
</comment>
<dbReference type="UniPathway" id="UPA00219"/>
<evidence type="ECO:0000259" key="3">
    <source>
        <dbReference type="Pfam" id="PF07685"/>
    </source>
</evidence>
<dbReference type="InterPro" id="IPR043702">
    <property type="entry name" value="Lipid_II_synth_GatD"/>
</dbReference>
<comment type="caution">
    <text evidence="4">The sequence shown here is derived from an EMBL/GenBank/DDBJ whole genome shotgun (WGS) entry which is preliminary data.</text>
</comment>
<keyword evidence="2" id="KW-0436">Ligase</keyword>
<proteinExistence type="inferred from homology"/>
<dbReference type="GO" id="GO:0071555">
    <property type="term" value="P:cell wall organization"/>
    <property type="evidence" value="ECO:0007669"/>
    <property type="project" value="UniProtKB-KW"/>
</dbReference>
<dbReference type="InterPro" id="IPR011698">
    <property type="entry name" value="GATase_3"/>
</dbReference>
<sequence length="247" mass="26569">MSHKIVVVYQSLLGIYGDQGNAQVLTKRLQWRSIDAELVVVEPGQEVPTDGLIYLLGGGEDRAQSAAVAELKADGGIFRALDAGGILFAVCAGYQICGKTYTVGGRDEVKKGLGLLDVETRRGPQRAVGEILTSWQAPDGASHLITGFENHAGYTSLGSDAEPVAKVEIGIGNGDGFDGAQQGRVIGVYPHGPILPRNPRFADYLLEKALGHELPALDHPVTAEHKMLRERRIHVVKTTKDRAKQTR</sequence>
<dbReference type="PROSITE" id="PS51274">
    <property type="entry name" value="GATASE_COBBQ"/>
    <property type="match status" value="1"/>
</dbReference>
<dbReference type="GO" id="GO:0004359">
    <property type="term" value="F:glutaminase activity"/>
    <property type="evidence" value="ECO:0007669"/>
    <property type="project" value="UniProtKB-UniRule"/>
</dbReference>
<dbReference type="EMBL" id="AGZR01000009">
    <property type="protein sequence ID" value="EPD32009.1"/>
    <property type="molecule type" value="Genomic_DNA"/>
</dbReference>
<evidence type="ECO:0000256" key="2">
    <source>
        <dbReference type="HAMAP-Rule" id="MF_02213"/>
    </source>
</evidence>
<dbReference type="PANTHER" id="PTHR21343">
    <property type="entry name" value="DETHIOBIOTIN SYNTHETASE"/>
    <property type="match status" value="1"/>
</dbReference>
<dbReference type="Gene3D" id="3.40.50.880">
    <property type="match status" value="1"/>
</dbReference>